<keyword evidence="4" id="KW-0372">Hormone</keyword>
<dbReference type="PANTHER" id="PTHR34270">
    <property type="entry name" value="PROTEIN RALF-LIKE 15-RELATED"/>
    <property type="match status" value="1"/>
</dbReference>
<evidence type="ECO:0000256" key="1">
    <source>
        <dbReference type="ARBA" id="ARBA00004613"/>
    </source>
</evidence>
<proteinExistence type="inferred from homology"/>
<comment type="subcellular location">
    <subcellularLocation>
        <location evidence="1">Secreted</location>
    </subcellularLocation>
</comment>
<reference evidence="9" key="1">
    <citation type="journal article" date="2022" name="Plant J.">
        <title>Strategies of tolerance reflected in two North American maple genomes.</title>
        <authorList>
            <person name="McEvoy S.L."/>
            <person name="Sezen U.U."/>
            <person name="Trouern-Trend A."/>
            <person name="McMahon S.M."/>
            <person name="Schaberg P.G."/>
            <person name="Yang J."/>
            <person name="Wegrzyn J.L."/>
            <person name="Swenson N.G."/>
        </authorList>
    </citation>
    <scope>NUCLEOTIDE SEQUENCE</scope>
    <source>
        <strain evidence="9">91603</strain>
    </source>
</reference>
<dbReference type="Pfam" id="PF05498">
    <property type="entry name" value="RALF"/>
    <property type="match status" value="1"/>
</dbReference>
<dbReference type="AlphaFoldDB" id="A0AAD5IUN4"/>
<evidence type="ECO:0000256" key="7">
    <source>
        <dbReference type="ARBA" id="ARBA00037228"/>
    </source>
</evidence>
<keyword evidence="5 8" id="KW-0732">Signal</keyword>
<name>A0AAD5IUN4_ACENE</name>
<evidence type="ECO:0000256" key="6">
    <source>
        <dbReference type="ARBA" id="ARBA00023157"/>
    </source>
</evidence>
<evidence type="ECO:0000256" key="8">
    <source>
        <dbReference type="SAM" id="SignalP"/>
    </source>
</evidence>
<evidence type="ECO:0000256" key="5">
    <source>
        <dbReference type="ARBA" id="ARBA00022729"/>
    </source>
</evidence>
<dbReference type="GO" id="GO:0005576">
    <property type="term" value="C:extracellular region"/>
    <property type="evidence" value="ECO:0007669"/>
    <property type="project" value="UniProtKB-SubCell"/>
</dbReference>
<comment type="similarity">
    <text evidence="2">Belongs to the plant rapid alkalinization factor (RALF) family.</text>
</comment>
<evidence type="ECO:0000256" key="4">
    <source>
        <dbReference type="ARBA" id="ARBA00022702"/>
    </source>
</evidence>
<evidence type="ECO:0000313" key="9">
    <source>
        <dbReference type="EMBL" id="KAI9176916.1"/>
    </source>
</evidence>
<dbReference type="PANTHER" id="PTHR34270:SF3">
    <property type="entry name" value="PROTEIN RALF-LIKE 16-RELATED"/>
    <property type="match status" value="1"/>
</dbReference>
<dbReference type="EMBL" id="JAJSOW010000102">
    <property type="protein sequence ID" value="KAI9176916.1"/>
    <property type="molecule type" value="Genomic_DNA"/>
</dbReference>
<keyword evidence="6" id="KW-1015">Disulfide bond</keyword>
<comment type="caution">
    <text evidence="9">The sequence shown here is derived from an EMBL/GenBank/DDBJ whole genome shotgun (WGS) entry which is preliminary data.</text>
</comment>
<keyword evidence="10" id="KW-1185">Reference proteome</keyword>
<comment type="function">
    <text evidence="7">Cell signaling peptide that may regulate plant stress, growth, and development. Mediates a rapid alkalinization of extracellular space by mediating a transient increase in the cytoplasmic Ca(2+) concentration leading to a calcium-dependent signaling events through a cell surface receptor and a concomitant activation of some intracellular mitogen-activated protein kinases.</text>
</comment>
<feature type="signal peptide" evidence="8">
    <location>
        <begin position="1"/>
        <end position="25"/>
    </location>
</feature>
<organism evidence="9 10">
    <name type="scientific">Acer negundo</name>
    <name type="common">Box elder</name>
    <dbReference type="NCBI Taxonomy" id="4023"/>
    <lineage>
        <taxon>Eukaryota</taxon>
        <taxon>Viridiplantae</taxon>
        <taxon>Streptophyta</taxon>
        <taxon>Embryophyta</taxon>
        <taxon>Tracheophyta</taxon>
        <taxon>Spermatophyta</taxon>
        <taxon>Magnoliopsida</taxon>
        <taxon>eudicotyledons</taxon>
        <taxon>Gunneridae</taxon>
        <taxon>Pentapetalae</taxon>
        <taxon>rosids</taxon>
        <taxon>malvids</taxon>
        <taxon>Sapindales</taxon>
        <taxon>Sapindaceae</taxon>
        <taxon>Hippocastanoideae</taxon>
        <taxon>Acereae</taxon>
        <taxon>Acer</taxon>
    </lineage>
</organism>
<evidence type="ECO:0000256" key="3">
    <source>
        <dbReference type="ARBA" id="ARBA00022525"/>
    </source>
</evidence>
<keyword evidence="3" id="KW-0964">Secreted</keyword>
<evidence type="ECO:0000256" key="2">
    <source>
        <dbReference type="ARBA" id="ARBA00009178"/>
    </source>
</evidence>
<reference evidence="9" key="2">
    <citation type="submission" date="2023-02" db="EMBL/GenBank/DDBJ databases">
        <authorList>
            <person name="Swenson N.G."/>
            <person name="Wegrzyn J.L."/>
            <person name="Mcevoy S.L."/>
        </authorList>
    </citation>
    <scope>NUCLEOTIDE SEQUENCE</scope>
    <source>
        <strain evidence="9">91603</strain>
        <tissue evidence="9">Leaf</tissue>
    </source>
</reference>
<sequence length="144" mass="16498">MSKKSIVFGICMLLACMLFVKEADAEYIGYGGISRNRNPGCGPKHPELCIEGPPANQYDRGCEKLMPNISTMEVFHVIEIQDVAQNIRSYASKDHLLIITTEDARSRIVAARDRAKDEMFSQPPIRWHGWESMKKMNENNEYRF</sequence>
<feature type="chain" id="PRO_5042095376" evidence="8">
    <location>
        <begin position="26"/>
        <end position="144"/>
    </location>
</feature>
<dbReference type="GO" id="GO:0040008">
    <property type="term" value="P:regulation of growth"/>
    <property type="evidence" value="ECO:0007669"/>
    <property type="project" value="UniProtKB-ARBA"/>
</dbReference>
<dbReference type="PROSITE" id="PS51257">
    <property type="entry name" value="PROKAR_LIPOPROTEIN"/>
    <property type="match status" value="1"/>
</dbReference>
<dbReference type="GO" id="GO:0005179">
    <property type="term" value="F:hormone activity"/>
    <property type="evidence" value="ECO:0007669"/>
    <property type="project" value="UniProtKB-KW"/>
</dbReference>
<protein>
    <submittedName>
        <fullName evidence="9">Uncharacterized protein</fullName>
    </submittedName>
</protein>
<gene>
    <name evidence="9" type="ORF">LWI28_008636</name>
</gene>
<dbReference type="InterPro" id="IPR008801">
    <property type="entry name" value="RALF"/>
</dbReference>
<evidence type="ECO:0000313" key="10">
    <source>
        <dbReference type="Proteomes" id="UP001064489"/>
    </source>
</evidence>
<dbReference type="Proteomes" id="UP001064489">
    <property type="component" value="Chromosome 5"/>
</dbReference>
<accession>A0AAD5IUN4</accession>